<dbReference type="Gene3D" id="2.60.120.600">
    <property type="entry name" value="Domain of unknown function DUF1214, C-terminal domain"/>
    <property type="match status" value="1"/>
</dbReference>
<dbReference type="Proteomes" id="UP000019460">
    <property type="component" value="Unassembled WGS sequence"/>
</dbReference>
<feature type="domain" description="DUF1214" evidence="2">
    <location>
        <begin position="258"/>
        <end position="338"/>
    </location>
</feature>
<dbReference type="PANTHER" id="PTHR36509:SF2">
    <property type="entry name" value="BLL3101 PROTEIN"/>
    <property type="match status" value="1"/>
</dbReference>
<evidence type="ECO:0000259" key="2">
    <source>
        <dbReference type="Pfam" id="PF06742"/>
    </source>
</evidence>
<dbReference type="SUPFAM" id="SSF160935">
    <property type="entry name" value="VPA0735-like"/>
    <property type="match status" value="1"/>
</dbReference>
<accession>W9V981</accession>
<dbReference type="InterPro" id="IPR010621">
    <property type="entry name" value="DUF1214"/>
</dbReference>
<dbReference type="Pfam" id="PF06863">
    <property type="entry name" value="DUF1254"/>
    <property type="match status" value="1"/>
</dbReference>
<proteinExistence type="predicted"/>
<dbReference type="OrthoDB" id="547269at2"/>
<reference evidence="4 5" key="1">
    <citation type="submission" date="2012-11" db="EMBL/GenBank/DDBJ databases">
        <title>Genome assembly of Thiorhodococcus sp. AK35.</title>
        <authorList>
            <person name="Nupur N."/>
            <person name="Khatri I."/>
            <person name="Subramanian S."/>
            <person name="Pinnaka A."/>
        </authorList>
    </citation>
    <scope>NUCLEOTIDE SEQUENCE [LARGE SCALE GENOMIC DNA]</scope>
    <source>
        <strain evidence="4 5">AK35</strain>
    </source>
</reference>
<sequence length="355" mass="38478">MNIQSFSWALAVPAALIATTASLAASSPPSGKTLEALVESREIPVTLDNFVRAATDIEFDKYVSLAGGINRLYHFRDLTPVEHQTTISMNRDTLYSAAIVDISEGATLTLPDVGERYMSAMVVNQDHYINAIFHGGGVYQLDMATFDTPYVSVYVRTLVNANDPADVAAVNAIQDRMKIEAVSAKPFVPPVYDEASYAGLVRAALGFAPFLPDSTRMFGARDEVSPVRHLIGTAAGWGGLPESEALYVSVDPEMPIGEYRIEVPTDVPVGSFWSVSLYNADRYFVPNPLGAYVVNSVSGQRNPDGSMTIHLGGCEDGRANCLPLVEGWQYTVRLYQPGPEVLDGSWSFPAVQPMN</sequence>
<dbReference type="EMBL" id="AONC01000085">
    <property type="protein sequence ID" value="EXJ12637.1"/>
    <property type="molecule type" value="Genomic_DNA"/>
</dbReference>
<dbReference type="eggNOG" id="COG5361">
    <property type="taxonomic scope" value="Bacteria"/>
</dbReference>
<dbReference type="STRING" id="1249627.D779_4055"/>
<feature type="chain" id="PRO_5004930079" description="Carboxylesterase" evidence="1">
    <location>
        <begin position="25"/>
        <end position="355"/>
    </location>
</feature>
<feature type="domain" description="DUF1254" evidence="3">
    <location>
        <begin position="69"/>
        <end position="124"/>
    </location>
</feature>
<feature type="signal peptide" evidence="1">
    <location>
        <begin position="1"/>
        <end position="24"/>
    </location>
</feature>
<dbReference type="PATRIC" id="fig|1249627.3.peg.4118"/>
<dbReference type="RefSeq" id="WP_081763633.1">
    <property type="nucleotide sequence ID" value="NZ_AONC01000085.1"/>
</dbReference>
<dbReference type="InterPro" id="IPR010679">
    <property type="entry name" value="DUF1254"/>
</dbReference>
<dbReference type="PANTHER" id="PTHR36509">
    <property type="entry name" value="BLL3101 PROTEIN"/>
    <property type="match status" value="1"/>
</dbReference>
<dbReference type="InterPro" id="IPR037049">
    <property type="entry name" value="DUF1214_C_sf"/>
</dbReference>
<gene>
    <name evidence="4" type="ORF">D779_4055</name>
</gene>
<dbReference type="Pfam" id="PF06742">
    <property type="entry name" value="DUF1214"/>
    <property type="match status" value="1"/>
</dbReference>
<organism evidence="4 5">
    <name type="scientific">Imhoffiella purpurea</name>
    <dbReference type="NCBI Taxonomy" id="1249627"/>
    <lineage>
        <taxon>Bacteria</taxon>
        <taxon>Pseudomonadati</taxon>
        <taxon>Pseudomonadota</taxon>
        <taxon>Gammaproteobacteria</taxon>
        <taxon>Chromatiales</taxon>
        <taxon>Chromatiaceae</taxon>
        <taxon>Imhoffiella</taxon>
    </lineage>
</organism>
<evidence type="ECO:0000256" key="1">
    <source>
        <dbReference type="SAM" id="SignalP"/>
    </source>
</evidence>
<protein>
    <recommendedName>
        <fullName evidence="6">Carboxylesterase</fullName>
    </recommendedName>
</protein>
<comment type="caution">
    <text evidence="4">The sequence shown here is derived from an EMBL/GenBank/DDBJ whole genome shotgun (WGS) entry which is preliminary data.</text>
</comment>
<evidence type="ECO:0000313" key="5">
    <source>
        <dbReference type="Proteomes" id="UP000019460"/>
    </source>
</evidence>
<evidence type="ECO:0000259" key="3">
    <source>
        <dbReference type="Pfam" id="PF06863"/>
    </source>
</evidence>
<evidence type="ECO:0000313" key="4">
    <source>
        <dbReference type="EMBL" id="EXJ12637.1"/>
    </source>
</evidence>
<name>W9V981_9GAMM</name>
<keyword evidence="1" id="KW-0732">Signal</keyword>
<evidence type="ECO:0008006" key="6">
    <source>
        <dbReference type="Google" id="ProtNLM"/>
    </source>
</evidence>
<dbReference type="AlphaFoldDB" id="W9V981"/>
<keyword evidence="5" id="KW-1185">Reference proteome</keyword>